<evidence type="ECO:0000313" key="2">
    <source>
        <dbReference type="Proteomes" id="UP000586067"/>
    </source>
</evidence>
<keyword evidence="2" id="KW-1185">Reference proteome</keyword>
<dbReference type="AlphaFoldDB" id="A0A847R1H9"/>
<accession>A0A847R1H9</accession>
<sequence length="145" mass="16010">MSHLNQAMHDLVHKSEMSTTEISKALGIGRQVLTNKVNPENTFNKLTVHELHAIQVLTGNDVVLRAMQAEFVLSVLRDAPPPILEAMINQGKEIGDVFGAVQEALADNHLSERERSKVLKEIREAITSLEVTEQAVIAHGRPFEG</sequence>
<dbReference type="Pfam" id="PF06892">
    <property type="entry name" value="Phage_CP76"/>
    <property type="match status" value="1"/>
</dbReference>
<dbReference type="GO" id="GO:0003677">
    <property type="term" value="F:DNA binding"/>
    <property type="evidence" value="ECO:0007669"/>
    <property type="project" value="InterPro"/>
</dbReference>
<dbReference type="Proteomes" id="UP000586067">
    <property type="component" value="Unassembled WGS sequence"/>
</dbReference>
<comment type="caution">
    <text evidence="1">The sequence shown here is derived from an EMBL/GenBank/DDBJ whole genome shotgun (WGS) entry which is preliminary data.</text>
</comment>
<gene>
    <name evidence="1" type="ORF">HGG82_08075</name>
</gene>
<evidence type="ECO:0000313" key="1">
    <source>
        <dbReference type="EMBL" id="NLQ17585.1"/>
    </source>
</evidence>
<dbReference type="RefSeq" id="WP_168824565.1">
    <property type="nucleotide sequence ID" value="NZ_CP073013.1"/>
</dbReference>
<organism evidence="1 2">
    <name type="scientific">Marinomonas profundi</name>
    <dbReference type="NCBI Taxonomy" id="2726122"/>
    <lineage>
        <taxon>Bacteria</taxon>
        <taxon>Pseudomonadati</taxon>
        <taxon>Pseudomonadota</taxon>
        <taxon>Gammaproteobacteria</taxon>
        <taxon>Oceanospirillales</taxon>
        <taxon>Oceanospirillaceae</taxon>
        <taxon>Marinomonas</taxon>
    </lineage>
</organism>
<proteinExistence type="predicted"/>
<protein>
    <submittedName>
        <fullName evidence="1">Uncharacterized protein</fullName>
    </submittedName>
</protein>
<name>A0A847R1H9_9GAMM</name>
<dbReference type="EMBL" id="JABAEK010000006">
    <property type="protein sequence ID" value="NLQ17585.1"/>
    <property type="molecule type" value="Genomic_DNA"/>
</dbReference>
<dbReference type="InterPro" id="IPR009679">
    <property type="entry name" value="Phage_186_CII-like"/>
</dbReference>
<reference evidence="1 2" key="1">
    <citation type="submission" date="2020-04" db="EMBL/GenBank/DDBJ databases">
        <title>Marinomonas sp. M1K-6 isolated from the deep seawater of the Mariana Trench.</title>
        <authorList>
            <person name="Li Y."/>
        </authorList>
    </citation>
    <scope>NUCLEOTIDE SEQUENCE [LARGE SCALE GENOMIC DNA]</scope>
    <source>
        <strain evidence="1 2">M1K-6</strain>
    </source>
</reference>